<name>A0A6J6PXM8_9ZZZZ</name>
<feature type="coiled-coil region" evidence="5">
    <location>
        <begin position="384"/>
        <end position="411"/>
    </location>
</feature>
<dbReference type="AlphaFoldDB" id="A0A6J6PXM8"/>
<keyword evidence="5" id="KW-0175">Coiled coil</keyword>
<dbReference type="GO" id="GO:0000160">
    <property type="term" value="P:phosphorelay signal transduction system"/>
    <property type="evidence" value="ECO:0007669"/>
    <property type="project" value="UniProtKB-KW"/>
</dbReference>
<reference evidence="8" key="1">
    <citation type="submission" date="2020-05" db="EMBL/GenBank/DDBJ databases">
        <authorList>
            <person name="Chiriac C."/>
            <person name="Salcher M."/>
            <person name="Ghai R."/>
            <person name="Kavagutti S V."/>
        </authorList>
    </citation>
    <scope>NUCLEOTIDE SEQUENCE</scope>
</reference>
<feature type="domain" description="Histidine kinase/HSP90-like ATPase" evidence="7">
    <location>
        <begin position="517"/>
        <end position="563"/>
    </location>
</feature>
<dbReference type="PANTHER" id="PTHR24421">
    <property type="entry name" value="NITRATE/NITRITE SENSOR PROTEIN NARX-RELATED"/>
    <property type="match status" value="1"/>
</dbReference>
<evidence type="ECO:0000256" key="3">
    <source>
        <dbReference type="ARBA" id="ARBA00022679"/>
    </source>
</evidence>
<dbReference type="SUPFAM" id="SSF55874">
    <property type="entry name" value="ATPase domain of HSP90 chaperone/DNA topoisomerase II/histidine kinase"/>
    <property type="match status" value="1"/>
</dbReference>
<feature type="transmembrane region" description="Helical" evidence="6">
    <location>
        <begin position="289"/>
        <end position="310"/>
    </location>
</feature>
<evidence type="ECO:0000256" key="6">
    <source>
        <dbReference type="SAM" id="Phobius"/>
    </source>
</evidence>
<sequence>MKNQIEQYYLNFENHITGRWAISFRMWLYLSVIGGLGVISRVRDIHNISTLAATYCAVFVLILNIPLYVLISEVVLKKRKEEPQELYKVFSSYLSLWLGNVVAEGFFTYFYLDKPVYLGPQVFAPLFPSFFGLLTCAYLLAEFDTNRSDIGRLQYARNVLVNTTSAARKRIEIERARLIEAIQKSIFVQLDALKSQLTDAKNSESRNEILRIANELEEYSRQTIRSLSHEIANDSLSNLRIDRKIFVGGDKTSQFSNIYDPKLSVFFALTYLFIVGGFNELSLNGWSGFLFNSTIALVAAPFLLIGATLIYLRIGGSILERFTYFLLSIFVVGFVVFRASANFELNVFDLPNAYQPNVMALRTLTTIVLASLIMTLIEARRKTRLQLEAMNSKLNQELEWIESRSAEVRDEIASVLHGPLQGRIAGIALALRLEEENGESSSSKKEEHLSQMIHILDSVLRDVQNLFEIDVNPDTKSIAVKLLDLKKSWNGIVEINWEIDPSVYANLSESKYQVVLDILYEAVSNAVRHGHAKRIEIEFSIDDGHLRMLVTDNGLGISKEFKSGIGLHKMAASGANYSFNLVRDKGAQLIVKLPLA</sequence>
<feature type="transmembrane region" description="Helical" evidence="6">
    <location>
        <begin position="118"/>
        <end position="141"/>
    </location>
</feature>
<keyword evidence="3" id="KW-0808">Transferase</keyword>
<dbReference type="GO" id="GO:0004673">
    <property type="term" value="F:protein histidine kinase activity"/>
    <property type="evidence" value="ECO:0007669"/>
    <property type="project" value="UniProtKB-EC"/>
</dbReference>
<keyword evidence="6" id="KW-0812">Transmembrane</keyword>
<feature type="transmembrane region" description="Helical" evidence="6">
    <location>
        <begin position="359"/>
        <end position="377"/>
    </location>
</feature>
<evidence type="ECO:0000256" key="1">
    <source>
        <dbReference type="ARBA" id="ARBA00000085"/>
    </source>
</evidence>
<evidence type="ECO:0000259" key="7">
    <source>
        <dbReference type="Pfam" id="PF02518"/>
    </source>
</evidence>
<comment type="catalytic activity">
    <reaction evidence="1">
        <text>ATP + protein L-histidine = ADP + protein N-phospho-L-histidine.</text>
        <dbReference type="EC" id="2.7.13.3"/>
    </reaction>
</comment>
<accession>A0A6J6PXM8</accession>
<evidence type="ECO:0000256" key="2">
    <source>
        <dbReference type="ARBA" id="ARBA00012438"/>
    </source>
</evidence>
<dbReference type="Pfam" id="PF02518">
    <property type="entry name" value="HATPase_c"/>
    <property type="match status" value="1"/>
</dbReference>
<dbReference type="InterPro" id="IPR036890">
    <property type="entry name" value="HATPase_C_sf"/>
</dbReference>
<gene>
    <name evidence="8" type="ORF">UFOPK2598_00752</name>
</gene>
<keyword evidence="6" id="KW-0472">Membrane</keyword>
<keyword evidence="6" id="KW-1133">Transmembrane helix</keyword>
<dbReference type="EMBL" id="CAEZXV010000069">
    <property type="protein sequence ID" value="CAB4704340.1"/>
    <property type="molecule type" value="Genomic_DNA"/>
</dbReference>
<feature type="transmembrane region" description="Helical" evidence="6">
    <location>
        <begin position="263"/>
        <end position="283"/>
    </location>
</feature>
<evidence type="ECO:0000256" key="4">
    <source>
        <dbReference type="ARBA" id="ARBA00022777"/>
    </source>
</evidence>
<dbReference type="Gene3D" id="3.30.565.10">
    <property type="entry name" value="Histidine kinase-like ATPase, C-terminal domain"/>
    <property type="match status" value="1"/>
</dbReference>
<feature type="transmembrane region" description="Helical" evidence="6">
    <location>
        <begin position="20"/>
        <end position="40"/>
    </location>
</feature>
<proteinExistence type="predicted"/>
<keyword evidence="4" id="KW-0418">Kinase</keyword>
<dbReference type="PANTHER" id="PTHR24421:SF10">
    <property type="entry name" value="NITRATE_NITRITE SENSOR PROTEIN NARQ"/>
    <property type="match status" value="1"/>
</dbReference>
<dbReference type="CDD" id="cd16917">
    <property type="entry name" value="HATPase_UhpB-NarQ-NarX-like"/>
    <property type="match status" value="1"/>
</dbReference>
<feature type="transmembrane region" description="Helical" evidence="6">
    <location>
        <begin position="52"/>
        <end position="71"/>
    </location>
</feature>
<dbReference type="EC" id="2.7.13.3" evidence="2"/>
<organism evidence="8">
    <name type="scientific">freshwater metagenome</name>
    <dbReference type="NCBI Taxonomy" id="449393"/>
    <lineage>
        <taxon>unclassified sequences</taxon>
        <taxon>metagenomes</taxon>
        <taxon>ecological metagenomes</taxon>
    </lineage>
</organism>
<protein>
    <recommendedName>
        <fullName evidence="2">histidine kinase</fullName>
        <ecNumber evidence="2">2.7.13.3</ecNumber>
    </recommendedName>
</protein>
<dbReference type="InterPro" id="IPR003594">
    <property type="entry name" value="HATPase_dom"/>
</dbReference>
<evidence type="ECO:0000256" key="5">
    <source>
        <dbReference type="SAM" id="Coils"/>
    </source>
</evidence>
<feature type="transmembrane region" description="Helical" evidence="6">
    <location>
        <begin position="92"/>
        <end position="112"/>
    </location>
</feature>
<feature type="transmembrane region" description="Helical" evidence="6">
    <location>
        <begin position="322"/>
        <end position="339"/>
    </location>
</feature>
<dbReference type="InterPro" id="IPR050482">
    <property type="entry name" value="Sensor_HK_TwoCompSys"/>
</dbReference>
<evidence type="ECO:0000313" key="8">
    <source>
        <dbReference type="EMBL" id="CAB4704340.1"/>
    </source>
</evidence>